<evidence type="ECO:0008006" key="3">
    <source>
        <dbReference type="Google" id="ProtNLM"/>
    </source>
</evidence>
<reference evidence="1 2" key="1">
    <citation type="submission" date="2019-08" db="EMBL/GenBank/DDBJ databases">
        <title>Flavobacterium alkalisoli sp. nov., isolated from rhizosphere soil of Suaeda salsa.</title>
        <authorList>
            <person name="Sun J.-Q."/>
            <person name="Xu L."/>
        </authorList>
    </citation>
    <scope>NUCLEOTIDE SEQUENCE [LARGE SCALE GENOMIC DNA]</scope>
    <source>
        <strain evidence="1 2">XS-5</strain>
    </source>
</reference>
<name>A0A5B9FS56_9FLAO</name>
<dbReference type="InterPro" id="IPR011990">
    <property type="entry name" value="TPR-like_helical_dom_sf"/>
</dbReference>
<dbReference type="SUPFAM" id="SSF48452">
    <property type="entry name" value="TPR-like"/>
    <property type="match status" value="1"/>
</dbReference>
<protein>
    <recommendedName>
        <fullName evidence="3">Tetratricopeptide repeat protein</fullName>
    </recommendedName>
</protein>
<dbReference type="Proteomes" id="UP000321222">
    <property type="component" value="Chromosome"/>
</dbReference>
<dbReference type="EMBL" id="CP042831">
    <property type="protein sequence ID" value="QEE49850.1"/>
    <property type="molecule type" value="Genomic_DNA"/>
</dbReference>
<accession>A0A5B9FS56</accession>
<evidence type="ECO:0000313" key="2">
    <source>
        <dbReference type="Proteomes" id="UP000321222"/>
    </source>
</evidence>
<evidence type="ECO:0000313" key="1">
    <source>
        <dbReference type="EMBL" id="QEE49850.1"/>
    </source>
</evidence>
<dbReference type="RefSeq" id="WP_147583351.1">
    <property type="nucleotide sequence ID" value="NZ_CP042831.1"/>
</dbReference>
<proteinExistence type="predicted"/>
<dbReference type="Gene3D" id="1.25.40.10">
    <property type="entry name" value="Tetratricopeptide repeat domain"/>
    <property type="match status" value="1"/>
</dbReference>
<gene>
    <name evidence="1" type="ORF">FUA48_09705</name>
</gene>
<keyword evidence="2" id="KW-1185">Reference proteome</keyword>
<sequence length="84" mass="9538">MLNEALNIAEKGDNNRLKERILLNYSIIYASKGDLVRASDYVNRDIAYAKESDYPRGIMDGYGQLTLILDKKGEFKKSAAYLKC</sequence>
<dbReference type="AlphaFoldDB" id="A0A5B9FS56"/>
<organism evidence="1 2">
    <name type="scientific">Flavobacterium alkalisoli</name>
    <dbReference type="NCBI Taxonomy" id="2602769"/>
    <lineage>
        <taxon>Bacteria</taxon>
        <taxon>Pseudomonadati</taxon>
        <taxon>Bacteroidota</taxon>
        <taxon>Flavobacteriia</taxon>
        <taxon>Flavobacteriales</taxon>
        <taxon>Flavobacteriaceae</taxon>
        <taxon>Flavobacterium</taxon>
    </lineage>
</organism>
<dbReference type="KEGG" id="fak:FUA48_09705"/>